<dbReference type="InterPro" id="IPR036873">
    <property type="entry name" value="Rhodanese-like_dom_sf"/>
</dbReference>
<dbReference type="SMART" id="SM00450">
    <property type="entry name" value="RHOD"/>
    <property type="match status" value="1"/>
</dbReference>
<dbReference type="Gene3D" id="3.30.110.40">
    <property type="entry name" value="TusA-like domain"/>
    <property type="match status" value="1"/>
</dbReference>
<dbReference type="Pfam" id="PF01206">
    <property type="entry name" value="TusA"/>
    <property type="match status" value="1"/>
</dbReference>
<proteinExistence type="predicted"/>
<dbReference type="PROSITE" id="PS01148">
    <property type="entry name" value="UPF0033"/>
    <property type="match status" value="1"/>
</dbReference>
<gene>
    <name evidence="2" type="ORF">R4Z09_03865</name>
</gene>
<dbReference type="SUPFAM" id="SSF64307">
    <property type="entry name" value="SirA-like"/>
    <property type="match status" value="1"/>
</dbReference>
<dbReference type="CDD" id="cd00158">
    <property type="entry name" value="RHOD"/>
    <property type="match status" value="1"/>
</dbReference>
<organism evidence="2 3">
    <name type="scientific">Niallia oryzisoli</name>
    <dbReference type="NCBI Taxonomy" id="1737571"/>
    <lineage>
        <taxon>Bacteria</taxon>
        <taxon>Bacillati</taxon>
        <taxon>Bacillota</taxon>
        <taxon>Bacilli</taxon>
        <taxon>Bacillales</taxon>
        <taxon>Bacillaceae</taxon>
        <taxon>Niallia</taxon>
    </lineage>
</organism>
<dbReference type="PANTHER" id="PTHR43031:SF1">
    <property type="entry name" value="PYRIDINE NUCLEOTIDE-DISULPHIDE OXIDOREDUCTASE"/>
    <property type="match status" value="1"/>
</dbReference>
<sequence>MEYLKANVILDAKGLACPMPIVKTKKAMSNLEAGQVLEVQATDKGSKSDIKAWAESSGHQYLGTIEEGKVLKHYLRKSSDDEVPEKKYPHIINNEELERKLEANENIVVLDVREAAEYAFNHIPNAINIPLGELEEQLNELNKENEIFVVCRTGSRSDLAARKLSEKGFANVINVVPGMSEWSGNTTGIHD</sequence>
<evidence type="ECO:0000259" key="1">
    <source>
        <dbReference type="PROSITE" id="PS50206"/>
    </source>
</evidence>
<evidence type="ECO:0000313" key="3">
    <source>
        <dbReference type="Proteomes" id="UP001357223"/>
    </source>
</evidence>
<keyword evidence="3" id="KW-1185">Reference proteome</keyword>
<dbReference type="InterPro" id="IPR050229">
    <property type="entry name" value="GlpE_sulfurtransferase"/>
</dbReference>
<dbReference type="RefSeq" id="WP_338451069.1">
    <property type="nucleotide sequence ID" value="NZ_CP137640.1"/>
</dbReference>
<feature type="domain" description="Rhodanese" evidence="1">
    <location>
        <begin position="103"/>
        <end position="187"/>
    </location>
</feature>
<dbReference type="PROSITE" id="PS50206">
    <property type="entry name" value="RHODANESE_3"/>
    <property type="match status" value="1"/>
</dbReference>
<dbReference type="CDD" id="cd00291">
    <property type="entry name" value="SirA_YedF_YeeD"/>
    <property type="match status" value="1"/>
</dbReference>
<dbReference type="InterPro" id="IPR036868">
    <property type="entry name" value="TusA-like_sf"/>
</dbReference>
<accession>A0ABZ2CI13</accession>
<dbReference type="Proteomes" id="UP001357223">
    <property type="component" value="Chromosome"/>
</dbReference>
<evidence type="ECO:0000313" key="2">
    <source>
        <dbReference type="EMBL" id="WVX82165.1"/>
    </source>
</evidence>
<dbReference type="PANTHER" id="PTHR43031">
    <property type="entry name" value="FAD-DEPENDENT OXIDOREDUCTASE"/>
    <property type="match status" value="1"/>
</dbReference>
<dbReference type="Pfam" id="PF00581">
    <property type="entry name" value="Rhodanese"/>
    <property type="match status" value="1"/>
</dbReference>
<name>A0ABZ2CI13_9BACI</name>
<dbReference type="Gene3D" id="3.40.250.10">
    <property type="entry name" value="Rhodanese-like domain"/>
    <property type="match status" value="1"/>
</dbReference>
<protein>
    <submittedName>
        <fullName evidence="2">Sulfurtransferase TusA family protein</fullName>
    </submittedName>
</protein>
<dbReference type="InterPro" id="IPR001455">
    <property type="entry name" value="TusA-like"/>
</dbReference>
<reference evidence="2 3" key="1">
    <citation type="submission" date="2023-10" db="EMBL/GenBank/DDBJ databases">
        <title>Niallia locisalis sp.nov. isolated from a salt pond sample.</title>
        <authorList>
            <person name="Li X.-J."/>
            <person name="Dong L."/>
        </authorList>
    </citation>
    <scope>NUCLEOTIDE SEQUENCE [LARGE SCALE GENOMIC DNA]</scope>
    <source>
        <strain evidence="2 3">DSM 29761</strain>
    </source>
</reference>
<dbReference type="InterPro" id="IPR001763">
    <property type="entry name" value="Rhodanese-like_dom"/>
</dbReference>
<dbReference type="EMBL" id="CP137640">
    <property type="protein sequence ID" value="WVX82165.1"/>
    <property type="molecule type" value="Genomic_DNA"/>
</dbReference>
<dbReference type="SUPFAM" id="SSF52821">
    <property type="entry name" value="Rhodanese/Cell cycle control phosphatase"/>
    <property type="match status" value="1"/>
</dbReference>